<dbReference type="AlphaFoldDB" id="A0A0C1R878"/>
<name>A0A0C1R878_9CYAN</name>
<dbReference type="EMBL" id="JHEG02000007">
    <property type="protein sequence ID" value="KIE13784.1"/>
    <property type="molecule type" value="Genomic_DNA"/>
</dbReference>
<keyword evidence="1" id="KW-0472">Membrane</keyword>
<feature type="transmembrane region" description="Helical" evidence="1">
    <location>
        <begin position="156"/>
        <end position="182"/>
    </location>
</feature>
<reference evidence="2" key="1">
    <citation type="journal article" date="2015" name="Genome Announc.">
        <title>Draft Genome Sequence of Tolypothrix boutellei Strain VB521301.</title>
        <authorList>
            <person name="Chandrababunaidu M.M."/>
            <person name="Singh D."/>
            <person name="Sen D."/>
            <person name="Bhan S."/>
            <person name="Das S."/>
            <person name="Gupta A."/>
            <person name="Adhikary S.P."/>
            <person name="Tripathy S."/>
        </authorList>
    </citation>
    <scope>NUCLEOTIDE SEQUENCE</scope>
    <source>
        <strain evidence="2">VB521301</strain>
    </source>
</reference>
<keyword evidence="1" id="KW-1133">Transmembrane helix</keyword>
<sequence length="371" mass="42607">MTKGFVSSNHRKPNLRHFYAYKKDGIFQSGLKVDYVRLTNTVMAPREEAELDEDIKLIRTGVAKCKDLLYLDTRNLTSLTLHIALSLALILSTVSSVAALFGGVPVAVGLSSNVLIRFLILYILNFFQSLMAFCIVVFILTLAIKQVCFIVGITRFRVLLTTFYVTFMSVFLTYSVTLFAFLFHRNSISNITELIISIPVASSVVATLTTFLSSINIKNHPRIKIETEWQVNGRVYGEHPNHENIPVLYPKRARDFYPLEPMEYRTLIAYQTAQGDRKQVKQLLKVWRTKPLVIEDDRGLFSRQNSNLLRRLIILLFRIIASMLAIFLEFLERLINSKTLNALTRWLKIQGVNRVFWIHQECEVALKQLIA</sequence>
<evidence type="ECO:0000256" key="1">
    <source>
        <dbReference type="SAM" id="Phobius"/>
    </source>
</evidence>
<feature type="transmembrane region" description="Helical" evidence="1">
    <location>
        <begin position="194"/>
        <end position="215"/>
    </location>
</feature>
<accession>A0A0C1R878</accession>
<feature type="transmembrane region" description="Helical" evidence="1">
    <location>
        <begin position="114"/>
        <end position="144"/>
    </location>
</feature>
<organism evidence="2">
    <name type="scientific">Tolypothrix bouteillei VB521301</name>
    <dbReference type="NCBI Taxonomy" id="1479485"/>
    <lineage>
        <taxon>Bacteria</taxon>
        <taxon>Bacillati</taxon>
        <taxon>Cyanobacteriota</taxon>
        <taxon>Cyanophyceae</taxon>
        <taxon>Nostocales</taxon>
        <taxon>Tolypothrichaceae</taxon>
        <taxon>Tolypothrix</taxon>
    </lineage>
</organism>
<protein>
    <submittedName>
        <fullName evidence="2">Uncharacterized protein</fullName>
    </submittedName>
</protein>
<evidence type="ECO:0000313" key="2">
    <source>
        <dbReference type="EMBL" id="KIE13784.1"/>
    </source>
</evidence>
<comment type="caution">
    <text evidence="2">The sequence shown here is derived from an EMBL/GenBank/DDBJ whole genome shotgun (WGS) entry which is preliminary data.</text>
</comment>
<feature type="transmembrane region" description="Helical" evidence="1">
    <location>
        <begin position="83"/>
        <end position="108"/>
    </location>
</feature>
<gene>
    <name evidence="2" type="ORF">DA73_0201970</name>
</gene>
<proteinExistence type="predicted"/>
<keyword evidence="1" id="KW-0812">Transmembrane</keyword>
<feature type="transmembrane region" description="Helical" evidence="1">
    <location>
        <begin position="312"/>
        <end position="331"/>
    </location>
</feature>